<organism evidence="2">
    <name type="scientific">Ixodes ricinus</name>
    <name type="common">Common tick</name>
    <name type="synonym">Acarus ricinus</name>
    <dbReference type="NCBI Taxonomy" id="34613"/>
    <lineage>
        <taxon>Eukaryota</taxon>
        <taxon>Metazoa</taxon>
        <taxon>Ecdysozoa</taxon>
        <taxon>Arthropoda</taxon>
        <taxon>Chelicerata</taxon>
        <taxon>Arachnida</taxon>
        <taxon>Acari</taxon>
        <taxon>Parasitiformes</taxon>
        <taxon>Ixodida</taxon>
        <taxon>Ixodoidea</taxon>
        <taxon>Ixodidae</taxon>
        <taxon>Ixodinae</taxon>
        <taxon>Ixodes</taxon>
    </lineage>
</organism>
<feature type="chain" id="PRO_5025616791" evidence="1">
    <location>
        <begin position="26"/>
        <end position="128"/>
    </location>
</feature>
<dbReference type="AlphaFoldDB" id="A0A6B0UQW0"/>
<evidence type="ECO:0000313" key="2">
    <source>
        <dbReference type="EMBL" id="MXU92052.1"/>
    </source>
</evidence>
<protein>
    <submittedName>
        <fullName evidence="2">Putative secreted protein</fullName>
    </submittedName>
</protein>
<feature type="signal peptide" evidence="1">
    <location>
        <begin position="1"/>
        <end position="25"/>
    </location>
</feature>
<name>A0A6B0UQW0_IXORI</name>
<sequence>MNTIIKVRTKLVLLALVAIASRTKVGPTSEDNVNKQASWFQLHVVKTGDDRYKKRIRPIYQKPIGQRPTRRKTTRRIGQLSLGQFAERRMGRKCLFVELGRRIEKSCTGCLELPGDAGGQQWDLFAKK</sequence>
<reference evidence="2" key="1">
    <citation type="submission" date="2019-12" db="EMBL/GenBank/DDBJ databases">
        <title>An insight into the sialome of adult female Ixodes ricinus ticks feeding for 6 days.</title>
        <authorList>
            <person name="Perner J."/>
            <person name="Ribeiro J.M.C."/>
        </authorList>
    </citation>
    <scope>NUCLEOTIDE SEQUENCE</scope>
    <source>
        <strain evidence="2">Semi-engorged</strain>
        <tissue evidence="2">Salivary glands</tissue>
    </source>
</reference>
<dbReference type="EMBL" id="GIFC01009969">
    <property type="protein sequence ID" value="MXU92052.1"/>
    <property type="molecule type" value="Transcribed_RNA"/>
</dbReference>
<keyword evidence="1" id="KW-0732">Signal</keyword>
<evidence type="ECO:0000256" key="1">
    <source>
        <dbReference type="SAM" id="SignalP"/>
    </source>
</evidence>
<proteinExistence type="predicted"/>
<accession>A0A6B0UQW0</accession>